<evidence type="ECO:0000256" key="1">
    <source>
        <dbReference type="SAM" id="MobiDB-lite"/>
    </source>
</evidence>
<sequence length="440" mass="47277">MPLTYTSSHPGPPPQDLHPSRPLREQPLPFLQSPTHARSKSGPPPTALSFHPPSSAGKVIPRRASTSTALAPVSPTSTPIMSLVAGYSPHPPAPRASGSSFVKPVALYPHEHLQRKRLASRLSTCTESYATYLSALALTYQQQQQLAQQRKSLLSDPTYARSSHANAGATSLPVLYHTPISPQKGASGIEAFSPSVDSLLPLRPAEMSDMGSQTGSSGCSTDTTCMDHCSPVLARSLATLLSDVIPESDSQHGSVFSAESEPLKASRIFVEDVPSSASSSPSSSPSPSRRRRQQDQGQSVTMMTPLSTTGVAGQSLPPEQQRRVRSPQKRRGLLNTDSLVFTQTRLLEDRSLAPFSPATSTSSSFSSERHRRVRTPGPKRQYREPTSALNPDAGPNSSQAIALGSIRYIRFIWLPLLPLLLLAVCGQTSAKFESSVRYNA</sequence>
<feature type="region of interest" description="Disordered" evidence="1">
    <location>
        <begin position="270"/>
        <end position="335"/>
    </location>
</feature>
<dbReference type="EMBL" id="JAABOA010001242">
    <property type="protein sequence ID" value="KAF9581974.1"/>
    <property type="molecule type" value="Genomic_DNA"/>
</dbReference>
<feature type="compositionally biased region" description="Low complexity" evidence="1">
    <location>
        <begin position="274"/>
        <end position="287"/>
    </location>
</feature>
<name>A0A9P6FV36_9FUNG</name>
<feature type="region of interest" description="Disordered" evidence="1">
    <location>
        <begin position="1"/>
        <end position="74"/>
    </location>
</feature>
<feature type="compositionally biased region" description="Polar residues" evidence="1">
    <location>
        <begin position="295"/>
        <end position="312"/>
    </location>
</feature>
<dbReference type="Proteomes" id="UP000780801">
    <property type="component" value="Unassembled WGS sequence"/>
</dbReference>
<proteinExistence type="predicted"/>
<feature type="compositionally biased region" description="Basic residues" evidence="1">
    <location>
        <begin position="323"/>
        <end position="332"/>
    </location>
</feature>
<feature type="region of interest" description="Disordered" evidence="1">
    <location>
        <begin position="352"/>
        <end position="396"/>
    </location>
</feature>
<comment type="caution">
    <text evidence="2">The sequence shown here is derived from an EMBL/GenBank/DDBJ whole genome shotgun (WGS) entry which is preliminary data.</text>
</comment>
<evidence type="ECO:0000313" key="2">
    <source>
        <dbReference type="EMBL" id="KAF9581974.1"/>
    </source>
</evidence>
<feature type="compositionally biased region" description="Polar residues" evidence="1">
    <location>
        <begin position="64"/>
        <end position="74"/>
    </location>
</feature>
<accession>A0A9P6FV36</accession>
<evidence type="ECO:0000313" key="3">
    <source>
        <dbReference type="Proteomes" id="UP000780801"/>
    </source>
</evidence>
<reference evidence="2" key="1">
    <citation type="journal article" date="2020" name="Fungal Divers.">
        <title>Resolving the Mortierellaceae phylogeny through synthesis of multi-gene phylogenetics and phylogenomics.</title>
        <authorList>
            <person name="Vandepol N."/>
            <person name="Liber J."/>
            <person name="Desiro A."/>
            <person name="Na H."/>
            <person name="Kennedy M."/>
            <person name="Barry K."/>
            <person name="Grigoriev I.V."/>
            <person name="Miller A.N."/>
            <person name="O'Donnell K."/>
            <person name="Stajich J.E."/>
            <person name="Bonito G."/>
        </authorList>
    </citation>
    <scope>NUCLEOTIDE SEQUENCE</scope>
    <source>
        <strain evidence="2">KOD1015</strain>
    </source>
</reference>
<dbReference type="AlphaFoldDB" id="A0A9P6FV36"/>
<protein>
    <submittedName>
        <fullName evidence="2">Uncharacterized protein</fullName>
    </submittedName>
</protein>
<organism evidence="2 3">
    <name type="scientific">Lunasporangiospora selenospora</name>
    <dbReference type="NCBI Taxonomy" id="979761"/>
    <lineage>
        <taxon>Eukaryota</taxon>
        <taxon>Fungi</taxon>
        <taxon>Fungi incertae sedis</taxon>
        <taxon>Mucoromycota</taxon>
        <taxon>Mortierellomycotina</taxon>
        <taxon>Mortierellomycetes</taxon>
        <taxon>Mortierellales</taxon>
        <taxon>Mortierellaceae</taxon>
        <taxon>Lunasporangiospora</taxon>
    </lineage>
</organism>
<feature type="compositionally biased region" description="Low complexity" evidence="1">
    <location>
        <begin position="353"/>
        <end position="366"/>
    </location>
</feature>
<gene>
    <name evidence="2" type="ORF">BGW38_000826</name>
</gene>
<keyword evidence="3" id="KW-1185">Reference proteome</keyword>